<keyword evidence="1" id="KW-0472">Membrane</keyword>
<dbReference type="RefSeq" id="WP_094906979.1">
    <property type="nucleotide sequence ID" value="NZ_CANNAG010000005.1"/>
</dbReference>
<proteinExistence type="predicted"/>
<keyword evidence="1" id="KW-1133">Transmembrane helix</keyword>
<accession>A0A265E4U7</accession>
<reference evidence="2 3" key="1">
    <citation type="submission" date="2017-07" db="EMBL/GenBank/DDBJ databases">
        <title>Shotgun whole genome sequences of three halophilic bacterial isolates.</title>
        <authorList>
            <person name="Pozzo T."/>
            <person name="Higdon S.M."/>
            <person name="Quillaguaman J."/>
        </authorList>
    </citation>
    <scope>NUCLEOTIDE SEQUENCE [LARGE SCALE GENOMIC DNA]</scope>
    <source>
        <strain evidence="2 3">BU-1</strain>
    </source>
</reference>
<protein>
    <submittedName>
        <fullName evidence="2">Uncharacterized protein</fullName>
    </submittedName>
</protein>
<dbReference type="AlphaFoldDB" id="A0A265E4U7"/>
<evidence type="ECO:0000256" key="1">
    <source>
        <dbReference type="SAM" id="Phobius"/>
    </source>
</evidence>
<name>A0A265E4U7_9STAP</name>
<dbReference type="EMBL" id="NPEZ01000005">
    <property type="protein sequence ID" value="OZT76550.1"/>
    <property type="molecule type" value="Genomic_DNA"/>
</dbReference>
<dbReference type="Proteomes" id="UP000216682">
    <property type="component" value="Unassembled WGS sequence"/>
</dbReference>
<sequence>MRLKGEGTIHFLKTNLLSLILGLLFLGGIQLMLNTYRLSRLVNVGMDTVIILSIILMLMLLLISGVCIYLFQRNAGRMIYLSGILWFPYYYIGLQIFNHLLPITDRGDVPPPVVGLFMIAGMIIFPIYTFASLLIFNVIPQSAGSKWTKHAAE</sequence>
<comment type="caution">
    <text evidence="2">The sequence shown here is derived from an EMBL/GenBank/DDBJ whole genome shotgun (WGS) entry which is preliminary data.</text>
</comment>
<feature type="transmembrane region" description="Helical" evidence="1">
    <location>
        <begin position="117"/>
        <end position="139"/>
    </location>
</feature>
<feature type="transmembrane region" description="Helical" evidence="1">
    <location>
        <begin position="78"/>
        <end position="97"/>
    </location>
</feature>
<evidence type="ECO:0000313" key="3">
    <source>
        <dbReference type="Proteomes" id="UP000216682"/>
    </source>
</evidence>
<feature type="transmembrane region" description="Helical" evidence="1">
    <location>
        <begin position="12"/>
        <end position="33"/>
    </location>
</feature>
<evidence type="ECO:0000313" key="2">
    <source>
        <dbReference type="EMBL" id="OZT76550.1"/>
    </source>
</evidence>
<organism evidence="2 3">
    <name type="scientific">Salinicoccus roseus</name>
    <dbReference type="NCBI Taxonomy" id="45670"/>
    <lineage>
        <taxon>Bacteria</taxon>
        <taxon>Bacillati</taxon>
        <taxon>Bacillota</taxon>
        <taxon>Bacilli</taxon>
        <taxon>Bacillales</taxon>
        <taxon>Staphylococcaceae</taxon>
        <taxon>Salinicoccus</taxon>
    </lineage>
</organism>
<gene>
    <name evidence="2" type="ORF">CFN03_10410</name>
</gene>
<keyword evidence="1" id="KW-0812">Transmembrane</keyword>
<feature type="transmembrane region" description="Helical" evidence="1">
    <location>
        <begin position="49"/>
        <end position="71"/>
    </location>
</feature>